<dbReference type="InterPro" id="IPR010559">
    <property type="entry name" value="Sig_transdc_His_kin_internal"/>
</dbReference>
<dbReference type="Gene3D" id="6.10.340.10">
    <property type="match status" value="1"/>
</dbReference>
<dbReference type="PANTHER" id="PTHR34220">
    <property type="entry name" value="SENSOR HISTIDINE KINASE YPDA"/>
    <property type="match status" value="1"/>
</dbReference>
<dbReference type="InterPro" id="IPR036890">
    <property type="entry name" value="HATPase_C_sf"/>
</dbReference>
<comment type="subcellular location">
    <subcellularLocation>
        <location evidence="1">Membrane</location>
    </subcellularLocation>
</comment>
<keyword evidence="5" id="KW-1133">Transmembrane helix</keyword>
<dbReference type="EMBL" id="CP135996">
    <property type="protein sequence ID" value="WOC31730.1"/>
    <property type="molecule type" value="Genomic_DNA"/>
</dbReference>
<dbReference type="RefSeq" id="WP_275845158.1">
    <property type="nucleotide sequence ID" value="NZ_CP135996.1"/>
</dbReference>
<accession>A0AA97D716</accession>
<dbReference type="InterPro" id="IPR050640">
    <property type="entry name" value="Bact_2-comp_sensor_kinase"/>
</dbReference>
<dbReference type="Pfam" id="PF00672">
    <property type="entry name" value="HAMP"/>
    <property type="match status" value="1"/>
</dbReference>
<dbReference type="GO" id="GO:0016020">
    <property type="term" value="C:membrane"/>
    <property type="evidence" value="ECO:0007669"/>
    <property type="project" value="UniProtKB-SubCell"/>
</dbReference>
<evidence type="ECO:0000256" key="2">
    <source>
        <dbReference type="ARBA" id="ARBA00022553"/>
    </source>
</evidence>
<keyword evidence="4 7" id="KW-0418">Kinase</keyword>
<dbReference type="Pfam" id="PF06580">
    <property type="entry name" value="His_kinase"/>
    <property type="match status" value="1"/>
</dbReference>
<name>A0AA97D716_9FIRM</name>
<proteinExistence type="predicted"/>
<dbReference type="Proteomes" id="UP001300604">
    <property type="component" value="Chromosome"/>
</dbReference>
<dbReference type="GO" id="GO:0000155">
    <property type="term" value="F:phosphorelay sensor kinase activity"/>
    <property type="evidence" value="ECO:0007669"/>
    <property type="project" value="InterPro"/>
</dbReference>
<reference evidence="8" key="1">
    <citation type="submission" date="2024-06" db="EMBL/GenBank/DDBJ databases">
        <title>Caproicibacterium argilliputei sp. nov, a novel caproic acid producing anaerobic bacterium isolated from pit mud.</title>
        <authorList>
            <person name="Zeng C."/>
        </authorList>
    </citation>
    <scope>NUCLEOTIDE SEQUENCE [LARGE SCALE GENOMIC DNA]</scope>
    <source>
        <strain evidence="8">ZCY20-5</strain>
    </source>
</reference>
<organism evidence="7 8">
    <name type="scientific">Caproicibacterium argilliputei</name>
    <dbReference type="NCBI Taxonomy" id="3030016"/>
    <lineage>
        <taxon>Bacteria</taxon>
        <taxon>Bacillati</taxon>
        <taxon>Bacillota</taxon>
        <taxon>Clostridia</taxon>
        <taxon>Eubacteriales</taxon>
        <taxon>Oscillospiraceae</taxon>
        <taxon>Caproicibacterium</taxon>
    </lineage>
</organism>
<keyword evidence="5" id="KW-0812">Transmembrane</keyword>
<evidence type="ECO:0000256" key="3">
    <source>
        <dbReference type="ARBA" id="ARBA00022679"/>
    </source>
</evidence>
<dbReference type="CDD" id="cd06225">
    <property type="entry name" value="HAMP"/>
    <property type="match status" value="1"/>
</dbReference>
<dbReference type="InterPro" id="IPR003660">
    <property type="entry name" value="HAMP_dom"/>
</dbReference>
<keyword evidence="3" id="KW-0808">Transferase</keyword>
<gene>
    <name evidence="7" type="ORF">PXC00_11040</name>
</gene>
<evidence type="ECO:0000259" key="6">
    <source>
        <dbReference type="PROSITE" id="PS50885"/>
    </source>
</evidence>
<dbReference type="SMART" id="SM00387">
    <property type="entry name" value="HATPase_c"/>
    <property type="match status" value="1"/>
</dbReference>
<dbReference type="KEGG" id="carl:PXC00_11040"/>
<dbReference type="SUPFAM" id="SSF55874">
    <property type="entry name" value="ATPase domain of HSP90 chaperone/DNA topoisomerase II/histidine kinase"/>
    <property type="match status" value="1"/>
</dbReference>
<dbReference type="PANTHER" id="PTHR34220:SF7">
    <property type="entry name" value="SENSOR HISTIDINE KINASE YPDA"/>
    <property type="match status" value="1"/>
</dbReference>
<evidence type="ECO:0000313" key="7">
    <source>
        <dbReference type="EMBL" id="WOC31730.1"/>
    </source>
</evidence>
<dbReference type="AlphaFoldDB" id="A0AA97D716"/>
<dbReference type="Pfam" id="PF02518">
    <property type="entry name" value="HATPase_c"/>
    <property type="match status" value="1"/>
</dbReference>
<dbReference type="InterPro" id="IPR003594">
    <property type="entry name" value="HATPase_dom"/>
</dbReference>
<evidence type="ECO:0000256" key="1">
    <source>
        <dbReference type="ARBA" id="ARBA00004370"/>
    </source>
</evidence>
<keyword evidence="8" id="KW-1185">Reference proteome</keyword>
<keyword evidence="2" id="KW-0597">Phosphoprotein</keyword>
<reference evidence="7 8" key="2">
    <citation type="submission" date="2024-06" db="EMBL/GenBank/DDBJ databases">
        <title>Caproicibacterium argilliputei sp. nov, a novel caproic acid producing anaerobic bacterium isolated from pit mud.</title>
        <authorList>
            <person name="Xia S."/>
        </authorList>
    </citation>
    <scope>NUCLEOTIDE SEQUENCE [LARGE SCALE GENOMIC DNA]</scope>
    <source>
        <strain evidence="7 8">ZCY20-5</strain>
    </source>
</reference>
<dbReference type="Gene3D" id="3.30.565.10">
    <property type="entry name" value="Histidine kinase-like ATPase, C-terminal domain"/>
    <property type="match status" value="1"/>
</dbReference>
<evidence type="ECO:0000313" key="8">
    <source>
        <dbReference type="Proteomes" id="UP001300604"/>
    </source>
</evidence>
<keyword evidence="5" id="KW-0472">Membrane</keyword>
<feature type="domain" description="HAMP" evidence="6">
    <location>
        <begin position="327"/>
        <end position="381"/>
    </location>
</feature>
<sequence>MTLQGTKRFRQKFRQWPMQKKMFCAYTVPTICIIILANAVAFPIISHYYKEELKNTITLTNDQAQNFMLNHAQNMDYIAQLITRNWEIKETLSSPNFGSHQNAGEAYREFYNLNDEFENIELSNDIYRIGIYLPDSLMYANNNYYFYPESELKSRKDYADLLHSLSANQYYFATIREKEYYNPKLTEKYLALFQPLRIITSQGKERLYVVKVEIQLKNLVHILDNASDVMHSSTYLVSASGKEICSSNGAAALNSSEDVPADWSLRTVQHIRCYVFSRQLVRYKWQVLTYIPQKELSHRASVIWILAVILLVGLCSAVAVISYQLSRSYAGRLSLINQRMKHLGDEGTTDRFVLQAGSGDEIDQICHTFNEMAEQLHYSMQERFLLGKKVASANLKALQAQINPHFLYNTLDLINWGAMDYGATEIADLARNLGQFYRLSLNHGKMAILIADELRHVQAYVNIENAHFGGAINLSLQVPDSIRELACLNIILQPLVENAIVHGIAEHPAIVECNITICAVHSENDLLLQVQDDGPGMTAEQMRTILQEEYQSTYNGYGVKNIHSRIRLCYGEAYGISYQSCLGEGTTATIRIPAMHLEELNALLQ</sequence>
<dbReference type="PROSITE" id="PS50885">
    <property type="entry name" value="HAMP"/>
    <property type="match status" value="1"/>
</dbReference>
<protein>
    <submittedName>
        <fullName evidence="7">Histidine kinase</fullName>
    </submittedName>
</protein>
<evidence type="ECO:0000256" key="5">
    <source>
        <dbReference type="SAM" id="Phobius"/>
    </source>
</evidence>
<feature type="transmembrane region" description="Helical" evidence="5">
    <location>
        <begin position="302"/>
        <end position="323"/>
    </location>
</feature>
<evidence type="ECO:0000256" key="4">
    <source>
        <dbReference type="ARBA" id="ARBA00022777"/>
    </source>
</evidence>